<dbReference type="AlphaFoldDB" id="A0A4W3GP27"/>
<dbReference type="GO" id="GO:0046330">
    <property type="term" value="P:positive regulation of JNK cascade"/>
    <property type="evidence" value="ECO:0007669"/>
    <property type="project" value="TreeGrafter"/>
</dbReference>
<dbReference type="Ensembl" id="ENSCMIT00000004871.1">
    <property type="protein sequence ID" value="ENSCMIP00000004695.1"/>
    <property type="gene ID" value="ENSCMIG00000002777.1"/>
</dbReference>
<dbReference type="Pfam" id="PF00400">
    <property type="entry name" value="WD40"/>
    <property type="match status" value="3"/>
</dbReference>
<dbReference type="InterPro" id="IPR056162">
    <property type="entry name" value="WD40_MABP1-WDR62_2nd"/>
</dbReference>
<dbReference type="Proteomes" id="UP000314986">
    <property type="component" value="Unassembled WGS sequence"/>
</dbReference>
<keyword evidence="1" id="KW-0853">WD repeat</keyword>
<dbReference type="GO" id="GO:0005737">
    <property type="term" value="C:cytoplasm"/>
    <property type="evidence" value="ECO:0007669"/>
    <property type="project" value="TreeGrafter"/>
</dbReference>
<evidence type="ECO:0000259" key="2">
    <source>
        <dbReference type="Pfam" id="PF24782"/>
    </source>
</evidence>
<reference evidence="3" key="4">
    <citation type="submission" date="2025-08" db="UniProtKB">
        <authorList>
            <consortium name="Ensembl"/>
        </authorList>
    </citation>
    <scope>IDENTIFICATION</scope>
</reference>
<reference evidence="3" key="5">
    <citation type="submission" date="2025-09" db="UniProtKB">
        <authorList>
            <consortium name="Ensembl"/>
        </authorList>
    </citation>
    <scope>IDENTIFICATION</scope>
</reference>
<accession>A0A4W3GP27</accession>
<evidence type="ECO:0000313" key="4">
    <source>
        <dbReference type="Proteomes" id="UP000314986"/>
    </source>
</evidence>
<dbReference type="Pfam" id="PF24782">
    <property type="entry name" value="WD40_MABP1-WDR62_2nd"/>
    <property type="match status" value="1"/>
</dbReference>
<name>A0A4W3GP27_CALMI</name>
<reference evidence="4" key="1">
    <citation type="journal article" date="2006" name="Science">
        <title>Ancient noncoding elements conserved in the human genome.</title>
        <authorList>
            <person name="Venkatesh B."/>
            <person name="Kirkness E.F."/>
            <person name="Loh Y.H."/>
            <person name="Halpern A.L."/>
            <person name="Lee A.P."/>
            <person name="Johnson J."/>
            <person name="Dandona N."/>
            <person name="Viswanathan L.D."/>
            <person name="Tay A."/>
            <person name="Venter J.C."/>
            <person name="Strausberg R.L."/>
            <person name="Brenner S."/>
        </authorList>
    </citation>
    <scope>NUCLEOTIDE SEQUENCE [LARGE SCALE GENOMIC DNA]</scope>
</reference>
<dbReference type="SUPFAM" id="SSF50978">
    <property type="entry name" value="WD40 repeat-like"/>
    <property type="match status" value="2"/>
</dbReference>
<feature type="repeat" description="WD" evidence="1">
    <location>
        <begin position="654"/>
        <end position="689"/>
    </location>
</feature>
<reference evidence="4" key="2">
    <citation type="journal article" date="2007" name="PLoS Biol.">
        <title>Survey sequencing and comparative analysis of the elephant shark (Callorhinchus milii) genome.</title>
        <authorList>
            <person name="Venkatesh B."/>
            <person name="Kirkness E.F."/>
            <person name="Loh Y.H."/>
            <person name="Halpern A.L."/>
            <person name="Lee A.P."/>
            <person name="Johnson J."/>
            <person name="Dandona N."/>
            <person name="Viswanathan L.D."/>
            <person name="Tay A."/>
            <person name="Venter J.C."/>
            <person name="Strausberg R.L."/>
            <person name="Brenner S."/>
        </authorList>
    </citation>
    <scope>NUCLEOTIDE SEQUENCE [LARGE SCALE GENOMIC DNA]</scope>
</reference>
<feature type="domain" description="MABP1/WDR62 second WD40" evidence="2">
    <location>
        <begin position="346"/>
        <end position="687"/>
    </location>
</feature>
<sequence>MVHLVLLPPSWQLLDMSCPKLISLLHNTKLHFYSAFDRRRTLQGVTLEKVLGITTCSSNGLACDPRTGLVAYPAGCVVVLCDPRKNEQSHILNLQCHMYGVLCVAFSPNMKYIVSVGFQHNKTVNVWDWKKNCIVASNKVSSKVTAISFSEDGSYFVTVGHRHVKFWYLNESKACKANVTIPLLGRSGLLGELHNNLFCGVVCVKGKTFCSTSSGLLCQFNSRRQLDKWLDLQTSVANSMTVAENFIICGCSDGTVKLFDPATLQLITHLPKPHHLGVDVAAGLEPSHLFTPKTDAIYPDTVAVAFDPRNQWLSCVYNDHSLYVWDIKDTKNVKKIYSALYHSSSVWNIEVYPQLEDGNQSCLPPASFITCSSDNTIRLWNSSRASGFCRTSFHRNIYSTVMIYVDDNIQHLQDSANSPEEAKNGGNSELKAGIRVVSISNDGQHLASGDRMGNLRIYDLQFLDELLKIEAHNSEILCLEYSKPDTGIRLLATASRDRLIHILNVDKQYSLQQSLDDHSSSITAVKFAGCEDLVKVISCGADKSIYFRTAQKSNDGIQFTRTHHVVGKTTLYGMDVDVTNKSAAIGCQDRNIRCVMIFNVSSGKQRKCFKGSQGEDGILLKVQMDPSGTFVAAICSDKNICIYDLDSEECVATMFGHSEIVTGLKFTADCKRLITVSGDGCIFVWRLDSQLATCMRHRLAEIKPAAKEPLPIRYVGLCPTYSILCSQESVKIYIAATGPG</sequence>
<dbReference type="PROSITE" id="PS50082">
    <property type="entry name" value="WD_REPEATS_2"/>
    <property type="match status" value="1"/>
</dbReference>
<protein>
    <recommendedName>
        <fullName evidence="2">MABP1/WDR62 second WD40 domain-containing protein</fullName>
    </recommendedName>
</protein>
<dbReference type="GeneTree" id="ENSGT00940000164564"/>
<dbReference type="PANTHER" id="PTHR44813:SF1">
    <property type="entry name" value="MITOGEN-ACTIVATED PROTEIN KINASE-BINDING PROTEIN 1"/>
    <property type="match status" value="1"/>
</dbReference>
<dbReference type="InterPro" id="IPR055292">
    <property type="entry name" value="MABP1"/>
</dbReference>
<proteinExistence type="predicted"/>
<reference evidence="4" key="3">
    <citation type="journal article" date="2014" name="Nature">
        <title>Elephant shark genome provides unique insights into gnathostome evolution.</title>
        <authorList>
            <consortium name="International Elephant Shark Genome Sequencing Consortium"/>
            <person name="Venkatesh B."/>
            <person name="Lee A.P."/>
            <person name="Ravi V."/>
            <person name="Maurya A.K."/>
            <person name="Lian M.M."/>
            <person name="Swann J.B."/>
            <person name="Ohta Y."/>
            <person name="Flajnik M.F."/>
            <person name="Sutoh Y."/>
            <person name="Kasahara M."/>
            <person name="Hoon S."/>
            <person name="Gangu V."/>
            <person name="Roy S.W."/>
            <person name="Irimia M."/>
            <person name="Korzh V."/>
            <person name="Kondrychyn I."/>
            <person name="Lim Z.W."/>
            <person name="Tay B.H."/>
            <person name="Tohari S."/>
            <person name="Kong K.W."/>
            <person name="Ho S."/>
            <person name="Lorente-Galdos B."/>
            <person name="Quilez J."/>
            <person name="Marques-Bonet T."/>
            <person name="Raney B.J."/>
            <person name="Ingham P.W."/>
            <person name="Tay A."/>
            <person name="Hillier L.W."/>
            <person name="Minx P."/>
            <person name="Boehm T."/>
            <person name="Wilson R.K."/>
            <person name="Brenner S."/>
            <person name="Warren W.C."/>
        </authorList>
    </citation>
    <scope>NUCLEOTIDE SEQUENCE [LARGE SCALE GENOMIC DNA]</scope>
</reference>
<dbReference type="InterPro" id="IPR015943">
    <property type="entry name" value="WD40/YVTN_repeat-like_dom_sf"/>
</dbReference>
<keyword evidence="4" id="KW-1185">Reference proteome</keyword>
<evidence type="ECO:0000313" key="3">
    <source>
        <dbReference type="Ensembl" id="ENSCMIP00000004695.1"/>
    </source>
</evidence>
<dbReference type="InterPro" id="IPR036322">
    <property type="entry name" value="WD40_repeat_dom_sf"/>
</dbReference>
<dbReference type="InParanoid" id="A0A4W3GP27"/>
<organism evidence="3 4">
    <name type="scientific">Callorhinchus milii</name>
    <name type="common">Ghost shark</name>
    <dbReference type="NCBI Taxonomy" id="7868"/>
    <lineage>
        <taxon>Eukaryota</taxon>
        <taxon>Metazoa</taxon>
        <taxon>Chordata</taxon>
        <taxon>Craniata</taxon>
        <taxon>Vertebrata</taxon>
        <taxon>Chondrichthyes</taxon>
        <taxon>Holocephali</taxon>
        <taxon>Chimaeriformes</taxon>
        <taxon>Callorhinchidae</taxon>
        <taxon>Callorhinchus</taxon>
    </lineage>
</organism>
<dbReference type="SMART" id="SM00320">
    <property type="entry name" value="WD40"/>
    <property type="match status" value="10"/>
</dbReference>
<evidence type="ECO:0000256" key="1">
    <source>
        <dbReference type="PROSITE-ProRule" id="PRU00221"/>
    </source>
</evidence>
<dbReference type="GO" id="GO:0043124">
    <property type="term" value="P:negative regulation of canonical NF-kappaB signal transduction"/>
    <property type="evidence" value="ECO:0007669"/>
    <property type="project" value="TreeGrafter"/>
</dbReference>
<dbReference type="PANTHER" id="PTHR44813">
    <property type="entry name" value="MITOGEN-ACTIVATED PROTEIN KINASE-BINDING PROTEIN 1"/>
    <property type="match status" value="1"/>
</dbReference>
<dbReference type="OMA" id="SANMTFD"/>
<dbReference type="Gene3D" id="2.130.10.10">
    <property type="entry name" value="YVTN repeat-like/Quinoprotein amine dehydrogenase"/>
    <property type="match status" value="4"/>
</dbReference>
<dbReference type="PROSITE" id="PS50294">
    <property type="entry name" value="WD_REPEATS_REGION"/>
    <property type="match status" value="1"/>
</dbReference>
<dbReference type="InterPro" id="IPR001680">
    <property type="entry name" value="WD40_rpt"/>
</dbReference>